<dbReference type="GO" id="GO:0009103">
    <property type="term" value="P:lipopolysaccharide biosynthetic process"/>
    <property type="evidence" value="ECO:0007669"/>
    <property type="project" value="TreeGrafter"/>
</dbReference>
<feature type="transmembrane region" description="Helical" evidence="1">
    <location>
        <begin position="270"/>
        <end position="292"/>
    </location>
</feature>
<dbReference type="InterPro" id="IPR050879">
    <property type="entry name" value="Acyltransferase_3"/>
</dbReference>
<feature type="domain" description="SGNH" evidence="3">
    <location>
        <begin position="467"/>
        <end position="695"/>
    </location>
</feature>
<dbReference type="PANTHER" id="PTHR23028">
    <property type="entry name" value="ACETYLTRANSFERASE"/>
    <property type="match status" value="1"/>
</dbReference>
<dbReference type="AlphaFoldDB" id="A0A6L9G6S8"/>
<feature type="transmembrane region" description="Helical" evidence="1">
    <location>
        <begin position="375"/>
        <end position="393"/>
    </location>
</feature>
<dbReference type="Pfam" id="PF19040">
    <property type="entry name" value="SGNH"/>
    <property type="match status" value="1"/>
</dbReference>
<evidence type="ECO:0000259" key="3">
    <source>
        <dbReference type="Pfam" id="PF19040"/>
    </source>
</evidence>
<evidence type="ECO:0000256" key="1">
    <source>
        <dbReference type="SAM" id="Phobius"/>
    </source>
</evidence>
<dbReference type="EMBL" id="WYDN01000018">
    <property type="protein sequence ID" value="NAZ17471.1"/>
    <property type="molecule type" value="Genomic_DNA"/>
</dbReference>
<dbReference type="InterPro" id="IPR043968">
    <property type="entry name" value="SGNH"/>
</dbReference>
<reference evidence="4 5" key="1">
    <citation type="submission" date="2020-01" db="EMBL/GenBank/DDBJ databases">
        <title>Glutamicibacter soli M275.</title>
        <authorList>
            <person name="Meng X."/>
        </authorList>
    </citation>
    <scope>NUCLEOTIDE SEQUENCE [LARGE SCALE GENOMIC DNA]</scope>
    <source>
        <strain evidence="4 5">M275</strain>
    </source>
</reference>
<comment type="caution">
    <text evidence="4">The sequence shown here is derived from an EMBL/GenBank/DDBJ whole genome shotgun (WGS) entry which is preliminary data.</text>
</comment>
<feature type="domain" description="Acyltransferase 3" evidence="2">
    <location>
        <begin position="22"/>
        <end position="352"/>
    </location>
</feature>
<dbReference type="Proteomes" id="UP000477543">
    <property type="component" value="Unassembled WGS sequence"/>
</dbReference>
<gene>
    <name evidence="4" type="ORF">GT020_15565</name>
</gene>
<feature type="transmembrane region" description="Helical" evidence="1">
    <location>
        <begin position="313"/>
        <end position="330"/>
    </location>
</feature>
<keyword evidence="1" id="KW-0812">Transmembrane</keyword>
<evidence type="ECO:0000313" key="5">
    <source>
        <dbReference type="Proteomes" id="UP000477543"/>
    </source>
</evidence>
<name>A0A6L9G6S8_9MICC</name>
<dbReference type="InterPro" id="IPR002656">
    <property type="entry name" value="Acyl_transf_3_dom"/>
</dbReference>
<dbReference type="GO" id="GO:0016020">
    <property type="term" value="C:membrane"/>
    <property type="evidence" value="ECO:0007669"/>
    <property type="project" value="TreeGrafter"/>
</dbReference>
<dbReference type="Pfam" id="PF01757">
    <property type="entry name" value="Acyl_transf_3"/>
    <property type="match status" value="1"/>
</dbReference>
<feature type="transmembrane region" description="Helical" evidence="1">
    <location>
        <begin position="160"/>
        <end position="177"/>
    </location>
</feature>
<feature type="transmembrane region" description="Helical" evidence="1">
    <location>
        <begin position="89"/>
        <end position="108"/>
    </location>
</feature>
<feature type="transmembrane region" description="Helical" evidence="1">
    <location>
        <begin position="25"/>
        <end position="41"/>
    </location>
</feature>
<feature type="transmembrane region" description="Helical" evidence="1">
    <location>
        <begin position="336"/>
        <end position="355"/>
    </location>
</feature>
<accession>A0A6L9G6S8</accession>
<dbReference type="GO" id="GO:0016747">
    <property type="term" value="F:acyltransferase activity, transferring groups other than amino-acyl groups"/>
    <property type="evidence" value="ECO:0007669"/>
    <property type="project" value="InterPro"/>
</dbReference>
<feature type="transmembrane region" description="Helical" evidence="1">
    <location>
        <begin position="244"/>
        <end position="264"/>
    </location>
</feature>
<protein>
    <submittedName>
        <fullName evidence="4">Acyltransferase family protein</fullName>
    </submittedName>
</protein>
<dbReference type="RefSeq" id="WP_161449909.1">
    <property type="nucleotide sequence ID" value="NZ_WYDN01000018.1"/>
</dbReference>
<proteinExistence type="predicted"/>
<keyword evidence="4" id="KW-0012">Acyltransferase</keyword>
<keyword evidence="4" id="KW-0808">Transferase</keyword>
<evidence type="ECO:0000259" key="2">
    <source>
        <dbReference type="Pfam" id="PF01757"/>
    </source>
</evidence>
<feature type="transmembrane region" description="Helical" evidence="1">
    <location>
        <begin position="47"/>
        <end position="68"/>
    </location>
</feature>
<dbReference type="PANTHER" id="PTHR23028:SF53">
    <property type="entry name" value="ACYL_TRANSF_3 DOMAIN-CONTAINING PROTEIN"/>
    <property type="match status" value="1"/>
</dbReference>
<keyword evidence="1" id="KW-1133">Transmembrane helix</keyword>
<keyword evidence="1" id="KW-0472">Membrane</keyword>
<organism evidence="4 5">
    <name type="scientific">Glutamicibacter soli</name>
    <dbReference type="NCBI Taxonomy" id="453836"/>
    <lineage>
        <taxon>Bacteria</taxon>
        <taxon>Bacillati</taxon>
        <taxon>Actinomycetota</taxon>
        <taxon>Actinomycetes</taxon>
        <taxon>Micrococcales</taxon>
        <taxon>Micrococcaceae</taxon>
        <taxon>Glutamicibacter</taxon>
    </lineage>
</organism>
<evidence type="ECO:0000313" key="4">
    <source>
        <dbReference type="EMBL" id="NAZ17471.1"/>
    </source>
</evidence>
<feature type="transmembrane region" description="Helical" evidence="1">
    <location>
        <begin position="186"/>
        <end position="205"/>
    </location>
</feature>
<sequence>MASAQPLAGLSTPGRKNSLFRADIQGLRALAVGVVVIYHFWPKVLPGGFIGVDVFFVISGFLITSHLLSKPPRTMRDIAQFWMRRVKRLLPASFLVILISLFGVWLLAPETLWQDWGLQAIASTFYFQNWFLATSKVDYLAEADAPSPFQHFWSLSTEEQFYLVWPILVGLFVVLAIRRGKKSQSYALAGIAFIFAVSLGYSIYATATDPGVAYFSTFTRGWEFAAGALVAAFGARAHAPKTDVLSSVAAWAGLGAVLVSALFFNGEMPFPGVTALLPVMGTALLLLAHATHRSSPKLLLGNKPVRFIGDNSYAIYLWHWPLLVLVPFAVADFGALEQLLTLVLTVLLAVLTQVLVETKFRKFIDTSKIMSASRFLLIGSATLAIVAGGFYTMSGQIMKDSMDIAASVERVEKNLGEECTGPNALTVNCSSGAGISEQFKVLAPAPVVAKTDKPKVYADDCFAREGDDFAKKPVCKYGSGETKVALIGNSHAGHWFPALEPIAAKHGWSLDTYLISRCAVNGERQKFDSENRTQSCVDYESWVLEQVKAQEYDLIVASSRQSLPLDGFTYEQGLEPAQRAFSSTLDSWTRTGAEVVVIADTPFPGATVKNVPDCAAENDNRLSNCSGAESKWMPADPLADAARSTANDRVKLVDLNDYLCSEGTCYGVVGGMITFWDQSHLSNTYAQALSPMLEQQLREKTSKLDLLASN</sequence>